<dbReference type="InterPro" id="IPR029261">
    <property type="entry name" value="Transposase_Znf"/>
</dbReference>
<dbReference type="OrthoDB" id="3238779at2"/>
<feature type="domain" description="Transposase IS204/IS1001/IS1096/IS1165 zinc-finger" evidence="1">
    <location>
        <begin position="68"/>
        <end position="110"/>
    </location>
</feature>
<gene>
    <name evidence="2" type="ORF">EH165_03855</name>
</gene>
<dbReference type="Pfam" id="PF14690">
    <property type="entry name" value="Zn_ribbon_ISL3"/>
    <property type="match status" value="1"/>
</dbReference>
<name>A0A3G8ZJ73_9ACTN</name>
<dbReference type="Proteomes" id="UP000268084">
    <property type="component" value="Chromosome"/>
</dbReference>
<evidence type="ECO:0000313" key="3">
    <source>
        <dbReference type="Proteomes" id="UP000268084"/>
    </source>
</evidence>
<keyword evidence="3" id="KW-1185">Reference proteome</keyword>
<reference evidence="2 3" key="2">
    <citation type="submission" date="2018-12" db="EMBL/GenBank/DDBJ databases">
        <title>Nakamurella antarcticus sp. nov., isolated from Antarctica South Shetland Islands soil.</title>
        <authorList>
            <person name="Peng F."/>
        </authorList>
    </citation>
    <scope>NUCLEOTIDE SEQUENCE [LARGE SCALE GENOMIC DNA]</scope>
    <source>
        <strain evidence="2 3">S14-144</strain>
    </source>
</reference>
<evidence type="ECO:0000259" key="1">
    <source>
        <dbReference type="Pfam" id="PF14690"/>
    </source>
</evidence>
<dbReference type="KEGG" id="nak:EH165_03855"/>
<protein>
    <submittedName>
        <fullName evidence="2">Transposase family protein</fullName>
    </submittedName>
</protein>
<dbReference type="RefSeq" id="WP_124798107.1">
    <property type="nucleotide sequence ID" value="NZ_CP034170.1"/>
</dbReference>
<reference evidence="2 3" key="1">
    <citation type="submission" date="2018-11" db="EMBL/GenBank/DDBJ databases">
        <authorList>
            <person name="Da X."/>
        </authorList>
    </citation>
    <scope>NUCLEOTIDE SEQUENCE [LARGE SCALE GENOMIC DNA]</scope>
    <source>
        <strain evidence="2 3">S14-144</strain>
    </source>
</reference>
<dbReference type="EMBL" id="CP034170">
    <property type="protein sequence ID" value="AZI57422.1"/>
    <property type="molecule type" value="Genomic_DNA"/>
</dbReference>
<evidence type="ECO:0000313" key="2">
    <source>
        <dbReference type="EMBL" id="AZI57422.1"/>
    </source>
</evidence>
<dbReference type="AlphaFoldDB" id="A0A3G8ZJ73"/>
<accession>A0A3G8ZJ73</accession>
<organism evidence="2 3">
    <name type="scientific">Nakamurella antarctica</name>
    <dbReference type="NCBI Taxonomy" id="1902245"/>
    <lineage>
        <taxon>Bacteria</taxon>
        <taxon>Bacillati</taxon>
        <taxon>Actinomycetota</taxon>
        <taxon>Actinomycetes</taxon>
        <taxon>Nakamurellales</taxon>
        <taxon>Nakamurellaceae</taxon>
        <taxon>Nakamurella</taxon>
    </lineage>
</organism>
<sequence>MLFGVLGLIGDRGACDWLFSHDQIERPRAIGQSGSLLLGIDGFLVERVVHDDSGRRVVRCRTELVLEGWCPSCRQQSRSPRGCVTTRPRDLPFGSDSPLLLWRKQKWHCRVAKCVRKVFTENLHGQVPARARITTRELPSAG</sequence>
<proteinExistence type="predicted"/>